<sequence length="379" mass="43914">MTLLQYAEELPVPLSEIKQGKTNFTFTYELDPCEQHLGAAEMYKQFRGVGFHFYHRTTIRSVLHNDSKEYYRDDEWSCEDAVTKLQQQGLIPDDVNFDADVWKQSDHAEYTCQTRTPLGCNECPMGFQHQQDRSKFRDGFGVCTGACPANCIYCRYPGDKCQRCARGFSPTYDNRQCLEPELECPSRLFQFTGRCQECKPGRLLVINRFKRACVLLCPKSTYLDDDTKRCIACPPWCKQCDGYAAEGPFYGETNKHCLACRTYARIETESKSAFCDISAIDSAVKPEKFVAGFYVVIRFPKYGVPMPGGTWINLTEARGWSGRAFSISFRKRREWDKYFEWRQRESNWSVVDVWKPFCRSPDCLDNCEPGHSIYHVKQH</sequence>
<name>A0AA36CQI2_9BILA</name>
<gene>
    <name evidence="1" type="ORF">MSPICULIGERA_LOCUS11771</name>
</gene>
<reference evidence="1" key="1">
    <citation type="submission" date="2023-06" db="EMBL/GenBank/DDBJ databases">
        <authorList>
            <person name="Delattre M."/>
        </authorList>
    </citation>
    <scope>NUCLEOTIDE SEQUENCE</scope>
    <source>
        <strain evidence="1">AF72</strain>
    </source>
</reference>
<dbReference type="SUPFAM" id="SSF57184">
    <property type="entry name" value="Growth factor receptor domain"/>
    <property type="match status" value="1"/>
</dbReference>
<dbReference type="AlphaFoldDB" id="A0AA36CQI2"/>
<proteinExistence type="predicted"/>
<keyword evidence="2" id="KW-1185">Reference proteome</keyword>
<dbReference type="Proteomes" id="UP001177023">
    <property type="component" value="Unassembled WGS sequence"/>
</dbReference>
<comment type="caution">
    <text evidence="1">The sequence shown here is derived from an EMBL/GenBank/DDBJ whole genome shotgun (WGS) entry which is preliminary data.</text>
</comment>
<feature type="non-terminal residue" evidence="1">
    <location>
        <position position="379"/>
    </location>
</feature>
<protein>
    <submittedName>
        <fullName evidence="1">Uncharacterized protein</fullName>
    </submittedName>
</protein>
<accession>A0AA36CQI2</accession>
<evidence type="ECO:0000313" key="2">
    <source>
        <dbReference type="Proteomes" id="UP001177023"/>
    </source>
</evidence>
<organism evidence="1 2">
    <name type="scientific">Mesorhabditis spiculigera</name>
    <dbReference type="NCBI Taxonomy" id="96644"/>
    <lineage>
        <taxon>Eukaryota</taxon>
        <taxon>Metazoa</taxon>
        <taxon>Ecdysozoa</taxon>
        <taxon>Nematoda</taxon>
        <taxon>Chromadorea</taxon>
        <taxon>Rhabditida</taxon>
        <taxon>Rhabditina</taxon>
        <taxon>Rhabditomorpha</taxon>
        <taxon>Rhabditoidea</taxon>
        <taxon>Rhabditidae</taxon>
        <taxon>Mesorhabditinae</taxon>
        <taxon>Mesorhabditis</taxon>
    </lineage>
</organism>
<dbReference type="InterPro" id="IPR009030">
    <property type="entry name" value="Growth_fac_rcpt_cys_sf"/>
</dbReference>
<dbReference type="EMBL" id="CATQJA010002618">
    <property type="protein sequence ID" value="CAJ0573412.1"/>
    <property type="molecule type" value="Genomic_DNA"/>
</dbReference>
<evidence type="ECO:0000313" key="1">
    <source>
        <dbReference type="EMBL" id="CAJ0573412.1"/>
    </source>
</evidence>